<evidence type="ECO:0000313" key="2">
    <source>
        <dbReference type="EMBL" id="KMU72802.1"/>
    </source>
</evidence>
<evidence type="ECO:0000256" key="1">
    <source>
        <dbReference type="SAM" id="MobiDB-lite"/>
    </source>
</evidence>
<name>A0A0J8TGM8_COCIT</name>
<protein>
    <submittedName>
        <fullName evidence="2">Uncharacterized protein</fullName>
    </submittedName>
</protein>
<dbReference type="AlphaFoldDB" id="A0A0J8TGM8"/>
<sequence length="172" mass="19857">MLRNFHAHYGAIPNFESVRMPSAFKAPRSRLEPLEHAHLKVKLKREARQCRSHRLEVSWLYMQITPYSVFGGCPPRSGRTAECPRQCPSRPSREEKAQIREVAPPSPTPLPHAAWPGLFSTASDNWFAAAWWCHLRRATPKLRFVTFEADRDPVPGEKLIRHIGLCNYHLWP</sequence>
<accession>A0A0J8TGM8</accession>
<proteinExistence type="predicted"/>
<feature type="region of interest" description="Disordered" evidence="1">
    <location>
        <begin position="77"/>
        <end position="108"/>
    </location>
</feature>
<organism evidence="2 3">
    <name type="scientific">Coccidioides immitis RMSCC 3703</name>
    <dbReference type="NCBI Taxonomy" id="454286"/>
    <lineage>
        <taxon>Eukaryota</taxon>
        <taxon>Fungi</taxon>
        <taxon>Dikarya</taxon>
        <taxon>Ascomycota</taxon>
        <taxon>Pezizomycotina</taxon>
        <taxon>Eurotiomycetes</taxon>
        <taxon>Eurotiomycetidae</taxon>
        <taxon>Onygenales</taxon>
        <taxon>Onygenaceae</taxon>
        <taxon>Coccidioides</taxon>
    </lineage>
</organism>
<dbReference type="EMBL" id="DS268128">
    <property type="protein sequence ID" value="KMU72802.1"/>
    <property type="molecule type" value="Genomic_DNA"/>
</dbReference>
<evidence type="ECO:0000313" key="3">
    <source>
        <dbReference type="Proteomes" id="UP000054559"/>
    </source>
</evidence>
<reference evidence="3" key="1">
    <citation type="journal article" date="2010" name="Genome Res.">
        <title>Population genomic sequencing of Coccidioides fungi reveals recent hybridization and transposon control.</title>
        <authorList>
            <person name="Neafsey D.E."/>
            <person name="Barker B.M."/>
            <person name="Sharpton T.J."/>
            <person name="Stajich J.E."/>
            <person name="Park D.J."/>
            <person name="Whiston E."/>
            <person name="Hung C.-Y."/>
            <person name="McMahan C."/>
            <person name="White J."/>
            <person name="Sykes S."/>
            <person name="Heiman D."/>
            <person name="Young S."/>
            <person name="Zeng Q."/>
            <person name="Abouelleil A."/>
            <person name="Aftuck L."/>
            <person name="Bessette D."/>
            <person name="Brown A."/>
            <person name="FitzGerald M."/>
            <person name="Lui A."/>
            <person name="Macdonald J.P."/>
            <person name="Priest M."/>
            <person name="Orbach M.J."/>
            <person name="Galgiani J.N."/>
            <person name="Kirkland T.N."/>
            <person name="Cole G.T."/>
            <person name="Birren B.W."/>
            <person name="Henn M.R."/>
            <person name="Taylor J.W."/>
            <person name="Rounsley S.D."/>
        </authorList>
    </citation>
    <scope>NUCLEOTIDE SEQUENCE [LARGE SCALE GENOMIC DNA]</scope>
    <source>
        <strain evidence="3">RMSCC 3703</strain>
    </source>
</reference>
<dbReference type="Proteomes" id="UP000054559">
    <property type="component" value="Unassembled WGS sequence"/>
</dbReference>
<gene>
    <name evidence="2" type="ORF">CISG_03236</name>
</gene>